<dbReference type="EMBL" id="BTGU01005538">
    <property type="protein sequence ID" value="GMN24835.1"/>
    <property type="molecule type" value="Genomic_DNA"/>
</dbReference>
<dbReference type="EMBL" id="BTGU01005539">
    <property type="protein sequence ID" value="GMN24852.1"/>
    <property type="molecule type" value="Genomic_DNA"/>
</dbReference>
<dbReference type="Proteomes" id="UP001187192">
    <property type="component" value="Unassembled WGS sequence"/>
</dbReference>
<evidence type="ECO:0000256" key="2">
    <source>
        <dbReference type="ARBA" id="ARBA00022737"/>
    </source>
</evidence>
<dbReference type="InterPro" id="IPR032675">
    <property type="entry name" value="LRR_dom_sf"/>
</dbReference>
<keyword evidence="1" id="KW-0433">Leucine-rich repeat</keyword>
<evidence type="ECO:0000256" key="1">
    <source>
        <dbReference type="ARBA" id="ARBA00022614"/>
    </source>
</evidence>
<dbReference type="PANTHER" id="PTHR33463">
    <property type="entry name" value="NB-ARC DOMAIN-CONTAINING PROTEIN-RELATED"/>
    <property type="match status" value="1"/>
</dbReference>
<keyword evidence="3" id="KW-0611">Plant defense</keyword>
<comment type="caution">
    <text evidence="6">The sequence shown here is derived from an EMBL/GenBank/DDBJ whole genome shotgun (WGS) entry which is preliminary data.</text>
</comment>
<dbReference type="Pfam" id="PF23559">
    <property type="entry name" value="WHD_DRP"/>
    <property type="match status" value="1"/>
</dbReference>
<proteinExistence type="predicted"/>
<protein>
    <recommendedName>
        <fullName evidence="4">Disease resistance protein winged helix domain-containing protein</fullName>
    </recommendedName>
</protein>
<organism evidence="6 7">
    <name type="scientific">Ficus carica</name>
    <name type="common">Common fig</name>
    <dbReference type="NCBI Taxonomy" id="3494"/>
    <lineage>
        <taxon>Eukaryota</taxon>
        <taxon>Viridiplantae</taxon>
        <taxon>Streptophyta</taxon>
        <taxon>Embryophyta</taxon>
        <taxon>Tracheophyta</taxon>
        <taxon>Spermatophyta</taxon>
        <taxon>Magnoliopsida</taxon>
        <taxon>eudicotyledons</taxon>
        <taxon>Gunneridae</taxon>
        <taxon>Pentapetalae</taxon>
        <taxon>rosids</taxon>
        <taxon>fabids</taxon>
        <taxon>Rosales</taxon>
        <taxon>Moraceae</taxon>
        <taxon>Ficeae</taxon>
        <taxon>Ficus</taxon>
    </lineage>
</organism>
<name>A0AA88CPT6_FICCA</name>
<dbReference type="FunFam" id="1.10.10.10:FF:000322">
    <property type="entry name" value="Probable disease resistance protein At1g63360"/>
    <property type="match status" value="1"/>
</dbReference>
<evidence type="ECO:0000313" key="6">
    <source>
        <dbReference type="EMBL" id="GMN24852.1"/>
    </source>
</evidence>
<accession>A0AA88CPT6</accession>
<dbReference type="GO" id="GO:0006952">
    <property type="term" value="P:defense response"/>
    <property type="evidence" value="ECO:0007669"/>
    <property type="project" value="UniProtKB-KW"/>
</dbReference>
<dbReference type="Gene3D" id="3.80.10.10">
    <property type="entry name" value="Ribonuclease Inhibitor"/>
    <property type="match status" value="2"/>
</dbReference>
<reference evidence="6" key="1">
    <citation type="submission" date="2023-07" db="EMBL/GenBank/DDBJ databases">
        <title>draft genome sequence of fig (Ficus carica).</title>
        <authorList>
            <person name="Takahashi T."/>
            <person name="Nishimura K."/>
        </authorList>
    </citation>
    <scope>NUCLEOTIDE SEQUENCE</scope>
</reference>
<dbReference type="InterPro" id="IPR050905">
    <property type="entry name" value="Plant_NBS-LRR"/>
</dbReference>
<keyword evidence="7" id="KW-1185">Reference proteome</keyword>
<evidence type="ECO:0000256" key="3">
    <source>
        <dbReference type="ARBA" id="ARBA00022821"/>
    </source>
</evidence>
<sequence>MRGKKRVELWKHALKELKGSVSCISGVKDKVYNSLKWSYDSLQGNNIKSCFLYCALYPEDFSIDVSELLQCWLAEGLIDDQQNFEEFVNNGVFVIETLKDACLLEDGSRVGTVKMHDVVRDVAIWIASSTEEKDSRSLVRSGIGLTEIQELDLSEDSVKRVSFMNNRISRLASCEAKRCSKASTLLLQGNPIREVPDTFLQRFPALKVLNVSRTDIWSLHSLLQLGELRAFVLQSSPYSYGLAPLGALVSLQVLDFHASSIATLPEEMGNLINLRQVKLSHTRKLDFIRAGVVSKWVRLEFLDMTASRYFWRTIQKAGKGEATLEELLSLEHLSCLSIVLDDFSCSDPEYLLTRIGRIRIFHVTLNWAAQRYVFTSGKHDKVKLTVNWYNDNRSWDPESMGWLLINATSMVWNGIEVQYLNFIILGLLSVRSVGRSSLVALKSLTINNVYRYSLISARGSDVPDLLPNLEELSLESITSLESISELVDGLGLKLYKLKTLLVFRCPQMKYLFSGENFSPQMPNLELMTVSICGKLEMLFDYNVVLPNLRILKLNSLTMLRDLCVPGESWPRLEKVYVFQCSLLRSLPLVIGNANSIQEIRGESQYWWSELKWDDEETKSRLQQCYNTTAQGRSGQYREGFEREDDNSFFRMCYSSGSYGMKTLI</sequence>
<evidence type="ECO:0000259" key="4">
    <source>
        <dbReference type="Pfam" id="PF23559"/>
    </source>
</evidence>
<evidence type="ECO:0000313" key="5">
    <source>
        <dbReference type="EMBL" id="GMN24835.1"/>
    </source>
</evidence>
<keyword evidence="2" id="KW-0677">Repeat</keyword>
<dbReference type="SUPFAM" id="SSF52058">
    <property type="entry name" value="L domain-like"/>
    <property type="match status" value="1"/>
</dbReference>
<dbReference type="AlphaFoldDB" id="A0AA88CPT6"/>
<feature type="domain" description="Disease resistance protein winged helix" evidence="4">
    <location>
        <begin position="56"/>
        <end position="123"/>
    </location>
</feature>
<dbReference type="PANTHER" id="PTHR33463:SF202">
    <property type="entry name" value="NB-ARC DOMAIN-CONTAINING PROTEIN"/>
    <property type="match status" value="1"/>
</dbReference>
<dbReference type="Gene3D" id="1.10.10.10">
    <property type="entry name" value="Winged helix-like DNA-binding domain superfamily/Winged helix DNA-binding domain"/>
    <property type="match status" value="1"/>
</dbReference>
<evidence type="ECO:0000313" key="7">
    <source>
        <dbReference type="Proteomes" id="UP001187192"/>
    </source>
</evidence>
<dbReference type="InterPro" id="IPR058922">
    <property type="entry name" value="WHD_DRP"/>
</dbReference>
<gene>
    <name evidence="5" type="ORF">TIFTF001_047673</name>
    <name evidence="6" type="ORF">TIFTF001_047674</name>
</gene>
<dbReference type="InterPro" id="IPR036388">
    <property type="entry name" value="WH-like_DNA-bd_sf"/>
</dbReference>